<dbReference type="AlphaFoldDB" id="A0A9Q0KM51"/>
<feature type="domain" description="NF-X1-type" evidence="10">
    <location>
        <begin position="46"/>
        <end position="64"/>
    </location>
</feature>
<evidence type="ECO:0000313" key="12">
    <source>
        <dbReference type="Proteomes" id="UP001141806"/>
    </source>
</evidence>
<evidence type="ECO:0000256" key="3">
    <source>
        <dbReference type="ARBA" id="ARBA00022723"/>
    </source>
</evidence>
<evidence type="ECO:0000256" key="2">
    <source>
        <dbReference type="ARBA" id="ARBA00007269"/>
    </source>
</evidence>
<evidence type="ECO:0000259" key="10">
    <source>
        <dbReference type="SMART" id="SM00438"/>
    </source>
</evidence>
<evidence type="ECO:0000256" key="8">
    <source>
        <dbReference type="ARBA" id="ARBA00023163"/>
    </source>
</evidence>
<dbReference type="EMBL" id="JAMYWD010000004">
    <property type="protein sequence ID" value="KAJ4972774.1"/>
    <property type="molecule type" value="Genomic_DNA"/>
</dbReference>
<comment type="similarity">
    <text evidence="2">Belongs to the NFX1 family.</text>
</comment>
<dbReference type="GO" id="GO:0008270">
    <property type="term" value="F:zinc ion binding"/>
    <property type="evidence" value="ECO:0007669"/>
    <property type="project" value="UniProtKB-KW"/>
</dbReference>
<keyword evidence="4" id="KW-0677">Repeat</keyword>
<keyword evidence="6" id="KW-0862">Zinc</keyword>
<reference evidence="11" key="1">
    <citation type="journal article" date="2023" name="Plant J.">
        <title>The genome of the king protea, Protea cynaroides.</title>
        <authorList>
            <person name="Chang J."/>
            <person name="Duong T.A."/>
            <person name="Schoeman C."/>
            <person name="Ma X."/>
            <person name="Roodt D."/>
            <person name="Barker N."/>
            <person name="Li Z."/>
            <person name="Van de Peer Y."/>
            <person name="Mizrachi E."/>
        </authorList>
    </citation>
    <scope>NUCLEOTIDE SEQUENCE</scope>
    <source>
        <tissue evidence="11">Young leaves</tissue>
    </source>
</reference>
<dbReference type="InterPro" id="IPR000967">
    <property type="entry name" value="Znf_NFX1"/>
</dbReference>
<evidence type="ECO:0000313" key="11">
    <source>
        <dbReference type="EMBL" id="KAJ4972774.1"/>
    </source>
</evidence>
<protein>
    <recommendedName>
        <fullName evidence="10">NF-X1-type domain-containing protein</fullName>
    </recommendedName>
</protein>
<keyword evidence="7" id="KW-0805">Transcription regulation</keyword>
<gene>
    <name evidence="11" type="ORF">NE237_005948</name>
</gene>
<dbReference type="CDD" id="cd06008">
    <property type="entry name" value="NF-X1-zinc-finger"/>
    <property type="match status" value="1"/>
</dbReference>
<keyword evidence="3" id="KW-0479">Metal-binding</keyword>
<dbReference type="OrthoDB" id="1741387at2759"/>
<accession>A0A9Q0KM51</accession>
<name>A0A9Q0KM51_9MAGN</name>
<evidence type="ECO:0000256" key="4">
    <source>
        <dbReference type="ARBA" id="ARBA00022737"/>
    </source>
</evidence>
<dbReference type="GO" id="GO:0005634">
    <property type="term" value="C:nucleus"/>
    <property type="evidence" value="ECO:0007669"/>
    <property type="project" value="UniProtKB-SubCell"/>
</dbReference>
<feature type="domain" description="NF-X1-type" evidence="10">
    <location>
        <begin position="99"/>
        <end position="118"/>
    </location>
</feature>
<keyword evidence="12" id="KW-1185">Reference proteome</keyword>
<dbReference type="Pfam" id="PF01422">
    <property type="entry name" value="zf-NF-X1"/>
    <property type="match status" value="2"/>
</dbReference>
<evidence type="ECO:0000256" key="5">
    <source>
        <dbReference type="ARBA" id="ARBA00022771"/>
    </source>
</evidence>
<evidence type="ECO:0000256" key="7">
    <source>
        <dbReference type="ARBA" id="ARBA00023015"/>
    </source>
</evidence>
<dbReference type="GO" id="GO:0000977">
    <property type="term" value="F:RNA polymerase II transcription regulatory region sequence-specific DNA binding"/>
    <property type="evidence" value="ECO:0007669"/>
    <property type="project" value="TreeGrafter"/>
</dbReference>
<comment type="subcellular location">
    <subcellularLocation>
        <location evidence="1">Nucleus</location>
    </subcellularLocation>
</comment>
<keyword evidence="5" id="KW-0863">Zinc-finger</keyword>
<dbReference type="PANTHER" id="PTHR12360">
    <property type="entry name" value="NUCLEAR TRANSCRIPTION FACTOR, X-BOX BINDING 1 NFX1"/>
    <property type="match status" value="1"/>
</dbReference>
<dbReference type="Proteomes" id="UP001141806">
    <property type="component" value="Unassembled WGS sequence"/>
</dbReference>
<evidence type="ECO:0000256" key="1">
    <source>
        <dbReference type="ARBA" id="ARBA00004123"/>
    </source>
</evidence>
<dbReference type="GO" id="GO:0000981">
    <property type="term" value="F:DNA-binding transcription factor activity, RNA polymerase II-specific"/>
    <property type="evidence" value="ECO:0007669"/>
    <property type="project" value="TreeGrafter"/>
</dbReference>
<comment type="caution">
    <text evidence="11">The sequence shown here is derived from an EMBL/GenBank/DDBJ whole genome shotgun (WGS) entry which is preliminary data.</text>
</comment>
<evidence type="ECO:0000256" key="9">
    <source>
        <dbReference type="ARBA" id="ARBA00023242"/>
    </source>
</evidence>
<keyword evidence="8" id="KW-0804">Transcription</keyword>
<dbReference type="PANTHER" id="PTHR12360:SF12">
    <property type="entry name" value="TRANSCRIPTIONAL REPRESSOR NF-X1"/>
    <property type="match status" value="1"/>
</dbReference>
<evidence type="ECO:0000256" key="6">
    <source>
        <dbReference type="ARBA" id="ARBA00022833"/>
    </source>
</evidence>
<organism evidence="11 12">
    <name type="scientific">Protea cynaroides</name>
    <dbReference type="NCBI Taxonomy" id="273540"/>
    <lineage>
        <taxon>Eukaryota</taxon>
        <taxon>Viridiplantae</taxon>
        <taxon>Streptophyta</taxon>
        <taxon>Embryophyta</taxon>
        <taxon>Tracheophyta</taxon>
        <taxon>Spermatophyta</taxon>
        <taxon>Magnoliopsida</taxon>
        <taxon>Proteales</taxon>
        <taxon>Proteaceae</taxon>
        <taxon>Protea</taxon>
    </lineage>
</organism>
<proteinExistence type="inferred from homology"/>
<keyword evidence="9" id="KW-0539">Nucleus</keyword>
<dbReference type="InterPro" id="IPR034078">
    <property type="entry name" value="NFX1_fam"/>
</dbReference>
<sequence>MVCFCGKRPDPPMDLHRTPHSCGEPCGKPLEMEIEGGGDGSDDDRCLHVCVLQCHPGPCPPCKAFTPVCPCGKKTFSMRCSDRKFMLTCEEPCDKLMECGRHRCERICHHGPCDPCRVLIKALCFCNKKEEVFVCGEVVVKGDVRQIVGFSCNSACGKKLACGNIFVARIAS</sequence>
<dbReference type="SMART" id="SM00438">
    <property type="entry name" value="ZnF_NFX"/>
    <property type="match status" value="2"/>
</dbReference>